<gene>
    <name evidence="2" type="ORF">Naga_102273g1</name>
</gene>
<reference evidence="2 3" key="1">
    <citation type="journal article" date="2014" name="Mol. Plant">
        <title>Chromosome Scale Genome Assembly and Transcriptome Profiling of Nannochloropsis gaditana in Nitrogen Depletion.</title>
        <authorList>
            <person name="Corteggiani Carpinelli E."/>
            <person name="Telatin A."/>
            <person name="Vitulo N."/>
            <person name="Forcato C."/>
            <person name="D'Angelo M."/>
            <person name="Schiavon R."/>
            <person name="Vezzi A."/>
            <person name="Giacometti G.M."/>
            <person name="Morosinotto T."/>
            <person name="Valle G."/>
        </authorList>
    </citation>
    <scope>NUCLEOTIDE SEQUENCE [LARGE SCALE GENOMIC DNA]</scope>
    <source>
        <strain evidence="2 3">B-31</strain>
    </source>
</reference>
<proteinExistence type="predicted"/>
<sequence>MEVVMRREKGRVSGRNGRGGGDEEGGKKRVAKGWSGVEPRRDGRESRDRGVGRANGGRERRREGGREGRREGRRKGRYKETLRAELCNKEVCRPYLALTLSGHAPRDQNELKMEHLPPQFPALPPPPP</sequence>
<dbReference type="EMBL" id="AZIL01001293">
    <property type="protein sequence ID" value="EWM24401.1"/>
    <property type="molecule type" value="Genomic_DNA"/>
</dbReference>
<feature type="non-terminal residue" evidence="2">
    <location>
        <position position="128"/>
    </location>
</feature>
<name>W7TUV1_9STRA</name>
<evidence type="ECO:0000313" key="3">
    <source>
        <dbReference type="Proteomes" id="UP000019335"/>
    </source>
</evidence>
<keyword evidence="3" id="KW-1185">Reference proteome</keyword>
<feature type="compositionally biased region" description="Basic and acidic residues" evidence="1">
    <location>
        <begin position="106"/>
        <end position="115"/>
    </location>
</feature>
<evidence type="ECO:0000256" key="1">
    <source>
        <dbReference type="SAM" id="MobiDB-lite"/>
    </source>
</evidence>
<evidence type="ECO:0000313" key="2">
    <source>
        <dbReference type="EMBL" id="EWM24401.1"/>
    </source>
</evidence>
<feature type="compositionally biased region" description="Pro residues" evidence="1">
    <location>
        <begin position="118"/>
        <end position="128"/>
    </location>
</feature>
<protein>
    <submittedName>
        <fullName evidence="2">Uncharacterized protein</fullName>
    </submittedName>
</protein>
<feature type="compositionally biased region" description="Basic and acidic residues" evidence="1">
    <location>
        <begin position="38"/>
        <end position="70"/>
    </location>
</feature>
<organism evidence="2 3">
    <name type="scientific">Nannochloropsis gaditana</name>
    <dbReference type="NCBI Taxonomy" id="72520"/>
    <lineage>
        <taxon>Eukaryota</taxon>
        <taxon>Sar</taxon>
        <taxon>Stramenopiles</taxon>
        <taxon>Ochrophyta</taxon>
        <taxon>Eustigmatophyceae</taxon>
        <taxon>Eustigmatales</taxon>
        <taxon>Monodopsidaceae</taxon>
        <taxon>Nannochloropsis</taxon>
    </lineage>
</organism>
<dbReference type="AlphaFoldDB" id="W7TUV1"/>
<feature type="region of interest" description="Disordered" evidence="1">
    <location>
        <begin position="1"/>
        <end position="78"/>
    </location>
</feature>
<comment type="caution">
    <text evidence="2">The sequence shown here is derived from an EMBL/GenBank/DDBJ whole genome shotgun (WGS) entry which is preliminary data.</text>
</comment>
<accession>W7TUV1</accession>
<feature type="region of interest" description="Disordered" evidence="1">
    <location>
        <begin position="106"/>
        <end position="128"/>
    </location>
</feature>
<feature type="compositionally biased region" description="Basic and acidic residues" evidence="1">
    <location>
        <begin position="1"/>
        <end position="11"/>
    </location>
</feature>
<dbReference type="Proteomes" id="UP000019335">
    <property type="component" value="Chromosome 14"/>
</dbReference>